<keyword evidence="2" id="KW-1185">Reference proteome</keyword>
<dbReference type="Proteomes" id="UP000268192">
    <property type="component" value="Chromosome"/>
</dbReference>
<sequence length="125" mass="13981">MHDAQQTESSTLESVDALLSHRSGVVEHEPDFDSLGGLVSGRDYPRWFLTGVVKEERVDSERDVSRDFDVVGAFDTAQFRVQHLVGSVRCHMRPQVIFEHLFALAVAHRSARRGENGAIGDLLHL</sequence>
<name>A0A3S9AZZ5_9HYPH</name>
<protein>
    <submittedName>
        <fullName evidence="1">Uncharacterized protein</fullName>
    </submittedName>
</protein>
<organism evidence="1 2">
    <name type="scientific">Georhizobium profundi</name>
    <dbReference type="NCBI Taxonomy" id="2341112"/>
    <lineage>
        <taxon>Bacteria</taxon>
        <taxon>Pseudomonadati</taxon>
        <taxon>Pseudomonadota</taxon>
        <taxon>Alphaproteobacteria</taxon>
        <taxon>Hyphomicrobiales</taxon>
        <taxon>Rhizobiaceae</taxon>
        <taxon>Georhizobium</taxon>
    </lineage>
</organism>
<dbReference type="EMBL" id="CP032509">
    <property type="protein sequence ID" value="AZN70267.1"/>
    <property type="molecule type" value="Genomic_DNA"/>
</dbReference>
<gene>
    <name evidence="1" type="ORF">D5400_02325</name>
</gene>
<dbReference type="AlphaFoldDB" id="A0A3S9AZZ5"/>
<evidence type="ECO:0000313" key="1">
    <source>
        <dbReference type="EMBL" id="AZN70267.1"/>
    </source>
</evidence>
<proteinExistence type="predicted"/>
<accession>A0A3S9AZZ5</accession>
<reference evidence="1 2" key="1">
    <citation type="submission" date="2018-09" db="EMBL/GenBank/DDBJ databases">
        <title>Marinorhizobium profundi gen. nov., sp. nov., isolated from a deep-sea sediment sample from the New Britain Trench and proposal of Marinorhizobiaceae fam. nov. in the order Rhizobiales of the class Alphaproteobacteria.</title>
        <authorList>
            <person name="Cao J."/>
        </authorList>
    </citation>
    <scope>NUCLEOTIDE SEQUENCE [LARGE SCALE GENOMIC DNA]</scope>
    <source>
        <strain evidence="1 2">WS11</strain>
    </source>
</reference>
<dbReference type="KEGG" id="abaw:D5400_02325"/>
<evidence type="ECO:0000313" key="2">
    <source>
        <dbReference type="Proteomes" id="UP000268192"/>
    </source>
</evidence>